<proteinExistence type="predicted"/>
<sequence>MNRNIVCALASFAFAAVLMSCGNEIEHEAATHFETQSFNDFLWKKQGPVAIEAVIDTDFEECGDLSEPLVLQLCNDDGEAITPDVASLYVDGELSEDNTIVLEPDDDTEETELRIVLDKSQLGETRTFTWNLQVVDNPGLLKINESDPDSTPWIAGTTVHWNNRHVANSLKVGVDTALLVILGAFLLVLLLCRARIRRFKFSLIEIADTVNRNDVISIHNPRKYAKIVLTANPKKRQNPLAAMFVGKTKYMFVCGDKWTSDVILLPEGRSVNDASVNAFSPDPGYSFTRKGESEILMTHPDKSKSRITW</sequence>
<keyword evidence="1" id="KW-1133">Transmembrane helix</keyword>
<dbReference type="Proteomes" id="UP000771749">
    <property type="component" value="Unassembled WGS sequence"/>
</dbReference>
<protein>
    <submittedName>
        <fullName evidence="3">Uncharacterized protein</fullName>
    </submittedName>
</protein>
<organism evidence="3 4">
    <name type="scientific">Candidatus Cryptobacteroides gallistercoris</name>
    <dbReference type="NCBI Taxonomy" id="2840765"/>
    <lineage>
        <taxon>Bacteria</taxon>
        <taxon>Pseudomonadati</taxon>
        <taxon>Bacteroidota</taxon>
        <taxon>Bacteroidia</taxon>
        <taxon>Bacteroidales</taxon>
        <taxon>Candidatus Cryptobacteroides</taxon>
    </lineage>
</organism>
<dbReference type="AlphaFoldDB" id="A0A940IGK1"/>
<feature type="signal peptide" evidence="2">
    <location>
        <begin position="1"/>
        <end position="15"/>
    </location>
</feature>
<feature type="chain" id="PRO_5037818954" evidence="2">
    <location>
        <begin position="16"/>
        <end position="309"/>
    </location>
</feature>
<dbReference type="PROSITE" id="PS51257">
    <property type="entry name" value="PROKAR_LIPOPROTEIN"/>
    <property type="match status" value="1"/>
</dbReference>
<evidence type="ECO:0000313" key="3">
    <source>
        <dbReference type="EMBL" id="MBO8454000.1"/>
    </source>
</evidence>
<evidence type="ECO:0000313" key="4">
    <source>
        <dbReference type="Proteomes" id="UP000771749"/>
    </source>
</evidence>
<keyword evidence="2" id="KW-0732">Signal</keyword>
<dbReference type="EMBL" id="JADIMJ010000068">
    <property type="protein sequence ID" value="MBO8454000.1"/>
    <property type="molecule type" value="Genomic_DNA"/>
</dbReference>
<keyword evidence="1" id="KW-0472">Membrane</keyword>
<keyword evidence="1" id="KW-0812">Transmembrane</keyword>
<feature type="transmembrane region" description="Helical" evidence="1">
    <location>
        <begin position="172"/>
        <end position="192"/>
    </location>
</feature>
<comment type="caution">
    <text evidence="3">The sequence shown here is derived from an EMBL/GenBank/DDBJ whole genome shotgun (WGS) entry which is preliminary data.</text>
</comment>
<reference evidence="3" key="1">
    <citation type="submission" date="2020-10" db="EMBL/GenBank/DDBJ databases">
        <authorList>
            <person name="Gilroy R."/>
        </authorList>
    </citation>
    <scope>NUCLEOTIDE SEQUENCE</scope>
    <source>
        <strain evidence="3">F1-3629</strain>
    </source>
</reference>
<evidence type="ECO:0000256" key="1">
    <source>
        <dbReference type="SAM" id="Phobius"/>
    </source>
</evidence>
<name>A0A940IGK1_9BACT</name>
<reference evidence="3" key="2">
    <citation type="journal article" date="2021" name="PeerJ">
        <title>Extensive microbial diversity within the chicken gut microbiome revealed by metagenomics and culture.</title>
        <authorList>
            <person name="Gilroy R."/>
            <person name="Ravi A."/>
            <person name="Getino M."/>
            <person name="Pursley I."/>
            <person name="Horton D.L."/>
            <person name="Alikhan N.F."/>
            <person name="Baker D."/>
            <person name="Gharbi K."/>
            <person name="Hall N."/>
            <person name="Watson M."/>
            <person name="Adriaenssens E.M."/>
            <person name="Foster-Nyarko E."/>
            <person name="Jarju S."/>
            <person name="Secka A."/>
            <person name="Antonio M."/>
            <person name="Oren A."/>
            <person name="Chaudhuri R.R."/>
            <person name="La Ragione R."/>
            <person name="Hildebrand F."/>
            <person name="Pallen M.J."/>
        </authorList>
    </citation>
    <scope>NUCLEOTIDE SEQUENCE</scope>
    <source>
        <strain evidence="3">F1-3629</strain>
    </source>
</reference>
<evidence type="ECO:0000256" key="2">
    <source>
        <dbReference type="SAM" id="SignalP"/>
    </source>
</evidence>
<gene>
    <name evidence="3" type="ORF">IAC07_04650</name>
</gene>
<accession>A0A940IGK1</accession>